<evidence type="ECO:0000313" key="8">
    <source>
        <dbReference type="Proteomes" id="UP000433483"/>
    </source>
</evidence>
<accession>A0A6A3Q930</accession>
<dbReference type="Proteomes" id="UP000437068">
    <property type="component" value="Unassembled WGS sequence"/>
</dbReference>
<organism evidence="2 12">
    <name type="scientific">Phytophthora fragariae</name>
    <dbReference type="NCBI Taxonomy" id="53985"/>
    <lineage>
        <taxon>Eukaryota</taxon>
        <taxon>Sar</taxon>
        <taxon>Stramenopiles</taxon>
        <taxon>Oomycota</taxon>
        <taxon>Peronosporomycetes</taxon>
        <taxon>Peronosporales</taxon>
        <taxon>Peronosporaceae</taxon>
        <taxon>Phytophthora</taxon>
    </lineage>
</organism>
<evidence type="ECO:0000313" key="4">
    <source>
        <dbReference type="EMBL" id="KAE9172550.1"/>
    </source>
</evidence>
<evidence type="ECO:0000313" key="3">
    <source>
        <dbReference type="EMBL" id="KAE9086021.1"/>
    </source>
</evidence>
<protein>
    <submittedName>
        <fullName evidence="2">Uncharacterized protein</fullName>
    </submittedName>
</protein>
<evidence type="ECO:0000313" key="10">
    <source>
        <dbReference type="Proteomes" id="UP000440367"/>
    </source>
</evidence>
<dbReference type="EMBL" id="QXGE01003186">
    <property type="protein sequence ID" value="KAE9276543.1"/>
    <property type="molecule type" value="Genomic_DNA"/>
</dbReference>
<evidence type="ECO:0000313" key="9">
    <source>
        <dbReference type="Proteomes" id="UP000437068"/>
    </source>
</evidence>
<dbReference type="EMBL" id="QXGA01003216">
    <property type="protein sequence ID" value="KAE9086021.1"/>
    <property type="molecule type" value="Genomic_DNA"/>
</dbReference>
<comment type="caution">
    <text evidence="2">The sequence shown here is derived from an EMBL/GenBank/DDBJ whole genome shotgun (WGS) entry which is preliminary data.</text>
</comment>
<gene>
    <name evidence="6" type="ORF">PF001_g26070</name>
    <name evidence="5" type="ORF">PF002_g28878</name>
    <name evidence="4" type="ORF">PF005_g26661</name>
    <name evidence="3" type="ORF">PF006_g26113</name>
    <name evidence="2" type="ORF">PF007_g26647</name>
    <name evidence="1" type="ORF">PF009_g28836</name>
</gene>
<dbReference type="EMBL" id="QXFZ01003116">
    <property type="protein sequence ID" value="KAE9071206.1"/>
    <property type="molecule type" value="Genomic_DNA"/>
</dbReference>
<reference evidence="7 8" key="1">
    <citation type="submission" date="2018-08" db="EMBL/GenBank/DDBJ databases">
        <title>Genomic investigation of the strawberry pathogen Phytophthora fragariae indicates pathogenicity is determined by transcriptional variation in three key races.</title>
        <authorList>
            <person name="Adams T.M."/>
            <person name="Armitage A.D."/>
            <person name="Sobczyk M.K."/>
            <person name="Bates H.J."/>
            <person name="Dunwell J.M."/>
            <person name="Nellist C.F."/>
            <person name="Harrison R.J."/>
        </authorList>
    </citation>
    <scope>NUCLEOTIDE SEQUENCE [LARGE SCALE GENOMIC DNA]</scope>
    <source>
        <strain evidence="6 9">A4</strain>
        <strain evidence="5 10">BC-1</strain>
        <strain evidence="4 8">NOV-27</strain>
        <strain evidence="3 11">NOV-5</strain>
        <strain evidence="2 12">NOV-71</strain>
        <strain evidence="1 7">NOV-9</strain>
    </source>
</reference>
<proteinExistence type="predicted"/>
<sequence length="57" mass="6136">MACPELFLFGLSVHFVTEGTTSIIIAVHPPKSVKGTIHVFSPTEKYPCPTARTAHAV</sequence>
<dbReference type="EMBL" id="QXGD01003712">
    <property type="protein sequence ID" value="KAE9175075.1"/>
    <property type="molecule type" value="Genomic_DNA"/>
</dbReference>
<evidence type="ECO:0000313" key="5">
    <source>
        <dbReference type="EMBL" id="KAE9175075.1"/>
    </source>
</evidence>
<dbReference type="Proteomes" id="UP000440367">
    <property type="component" value="Unassembled WGS sequence"/>
</dbReference>
<dbReference type="EMBL" id="QXGB01003137">
    <property type="protein sequence ID" value="KAE9172550.1"/>
    <property type="molecule type" value="Genomic_DNA"/>
</dbReference>
<evidence type="ECO:0000313" key="7">
    <source>
        <dbReference type="Proteomes" id="UP000429523"/>
    </source>
</evidence>
<dbReference type="Proteomes" id="UP000441208">
    <property type="component" value="Unassembled WGS sequence"/>
</dbReference>
<evidence type="ECO:0000313" key="6">
    <source>
        <dbReference type="EMBL" id="KAE9276543.1"/>
    </source>
</evidence>
<name>A0A6A3Q930_9STRA</name>
<dbReference type="EMBL" id="QXGF01003769">
    <property type="protein sequence ID" value="KAE8920874.1"/>
    <property type="molecule type" value="Genomic_DNA"/>
</dbReference>
<evidence type="ECO:0000313" key="12">
    <source>
        <dbReference type="Proteomes" id="UP000441208"/>
    </source>
</evidence>
<keyword evidence="8" id="KW-1185">Reference proteome</keyword>
<dbReference type="Proteomes" id="UP000429523">
    <property type="component" value="Unassembled WGS sequence"/>
</dbReference>
<dbReference type="Proteomes" id="UP000433483">
    <property type="component" value="Unassembled WGS sequence"/>
</dbReference>
<dbReference type="AlphaFoldDB" id="A0A6A3Q930"/>
<evidence type="ECO:0000313" key="11">
    <source>
        <dbReference type="Proteomes" id="UP000440732"/>
    </source>
</evidence>
<dbReference type="Proteomes" id="UP000440732">
    <property type="component" value="Unassembled WGS sequence"/>
</dbReference>
<evidence type="ECO:0000313" key="1">
    <source>
        <dbReference type="EMBL" id="KAE8920874.1"/>
    </source>
</evidence>
<evidence type="ECO:0000313" key="2">
    <source>
        <dbReference type="EMBL" id="KAE9071206.1"/>
    </source>
</evidence>